<dbReference type="InterPro" id="IPR004839">
    <property type="entry name" value="Aminotransferase_I/II_large"/>
</dbReference>
<comment type="caution">
    <text evidence="14">The sequence shown here is derived from an EMBL/GenBank/DDBJ whole genome shotgun (WGS) entry which is preliminary data.</text>
</comment>
<evidence type="ECO:0000313" key="15">
    <source>
        <dbReference type="Proteomes" id="UP000327157"/>
    </source>
</evidence>
<keyword evidence="8" id="KW-0292">Fruit ripening</keyword>
<evidence type="ECO:0000256" key="8">
    <source>
        <dbReference type="ARBA" id="ARBA00033478"/>
    </source>
</evidence>
<comment type="catalytic activity">
    <reaction evidence="12">
        <text>S-adenosyl-L-methionine = 1-aminocyclopropane-1-carboxylate + S-methyl-5'-thioadenosine + H(+)</text>
        <dbReference type="Rhea" id="RHEA:21744"/>
        <dbReference type="ChEBI" id="CHEBI:15378"/>
        <dbReference type="ChEBI" id="CHEBI:17509"/>
        <dbReference type="ChEBI" id="CHEBI:58360"/>
        <dbReference type="ChEBI" id="CHEBI:59789"/>
        <dbReference type="EC" id="4.4.1.14"/>
    </reaction>
</comment>
<dbReference type="InterPro" id="IPR004838">
    <property type="entry name" value="NHTrfase_class1_PyrdxlP-BS"/>
</dbReference>
<keyword evidence="15" id="KW-1185">Reference proteome</keyword>
<evidence type="ECO:0000256" key="9">
    <source>
        <dbReference type="ARBA" id="ARBA00037888"/>
    </source>
</evidence>
<evidence type="ECO:0000313" key="14">
    <source>
        <dbReference type="EMBL" id="KAB2627743.1"/>
    </source>
</evidence>
<reference evidence="14 15" key="3">
    <citation type="submission" date="2019-11" db="EMBL/GenBank/DDBJ databases">
        <title>A de novo genome assembly of a pear dwarfing rootstock.</title>
        <authorList>
            <person name="Wang F."/>
            <person name="Wang J."/>
            <person name="Li S."/>
            <person name="Zhang Y."/>
            <person name="Fang M."/>
            <person name="Ma L."/>
            <person name="Zhao Y."/>
            <person name="Jiang S."/>
        </authorList>
    </citation>
    <scope>NUCLEOTIDE SEQUENCE [LARGE SCALE GENOMIC DNA]</scope>
    <source>
        <strain evidence="14">S2</strain>
        <tissue evidence="14">Leaf</tissue>
    </source>
</reference>
<feature type="domain" description="Aminotransferase class I/classII large" evidence="13">
    <location>
        <begin position="39"/>
        <end position="422"/>
    </location>
</feature>
<evidence type="ECO:0000259" key="13">
    <source>
        <dbReference type="Pfam" id="PF00155"/>
    </source>
</evidence>
<dbReference type="GO" id="GO:0008483">
    <property type="term" value="F:transaminase activity"/>
    <property type="evidence" value="ECO:0007669"/>
    <property type="project" value="TreeGrafter"/>
</dbReference>
<evidence type="ECO:0000256" key="1">
    <source>
        <dbReference type="ARBA" id="ARBA00001933"/>
    </source>
</evidence>
<evidence type="ECO:0000256" key="2">
    <source>
        <dbReference type="ARBA" id="ARBA00007441"/>
    </source>
</evidence>
<dbReference type="OrthoDB" id="691673at2759"/>
<proteinExistence type="inferred from homology"/>
<keyword evidence="4" id="KW-0266">Ethylene biosynthesis</keyword>
<dbReference type="PRINTS" id="PR00753">
    <property type="entry name" value="ACCSYNTHASE"/>
</dbReference>
<dbReference type="SMR" id="A0A5N5HM89"/>
<dbReference type="PANTHER" id="PTHR43795">
    <property type="entry name" value="BIFUNCTIONAL ASPARTATE AMINOTRANSFERASE AND GLUTAMATE/ASPARTATE-PREPHENATE AMINOTRANSFERASE-RELATED"/>
    <property type="match status" value="1"/>
</dbReference>
<dbReference type="GO" id="GO:0009835">
    <property type="term" value="P:fruit ripening"/>
    <property type="evidence" value="ECO:0007669"/>
    <property type="project" value="UniProtKB-KW"/>
</dbReference>
<dbReference type="FunFam" id="3.40.640.10:FF:000051">
    <property type="entry name" value="1-aminocyclopropane-1-carboxylate synthase 3"/>
    <property type="match status" value="1"/>
</dbReference>
<dbReference type="InterPro" id="IPR015421">
    <property type="entry name" value="PyrdxlP-dep_Trfase_major"/>
</dbReference>
<reference evidence="15" key="2">
    <citation type="submission" date="2019-10" db="EMBL/GenBank/DDBJ databases">
        <title>A de novo genome assembly of a pear dwarfing rootstock.</title>
        <authorList>
            <person name="Wang F."/>
            <person name="Wang J."/>
            <person name="Li S."/>
            <person name="Zhang Y."/>
            <person name="Fang M."/>
            <person name="Ma L."/>
            <person name="Zhao Y."/>
            <person name="Jiang S."/>
        </authorList>
    </citation>
    <scope>NUCLEOTIDE SEQUENCE [LARGE SCALE GENOMIC DNA]</scope>
</reference>
<comment type="cofactor">
    <cofactor evidence="1">
        <name>pyridoxal 5'-phosphate</name>
        <dbReference type="ChEBI" id="CHEBI:597326"/>
    </cofactor>
</comment>
<dbReference type="PANTHER" id="PTHR43795:SF44">
    <property type="entry name" value="1-AMINOCYCLOPROPANE-1-CARBOXYLATE SYNTHASE 3-LIKE"/>
    <property type="match status" value="1"/>
</dbReference>
<evidence type="ECO:0000256" key="4">
    <source>
        <dbReference type="ARBA" id="ARBA00022666"/>
    </source>
</evidence>
<dbReference type="GO" id="GO:0009693">
    <property type="term" value="P:ethylene biosynthetic process"/>
    <property type="evidence" value="ECO:0007669"/>
    <property type="project" value="UniProtKB-KW"/>
</dbReference>
<dbReference type="CDD" id="cd00609">
    <property type="entry name" value="AAT_like"/>
    <property type="match status" value="2"/>
</dbReference>
<sequence>MLSKKASCDSHGQDSSYFLGWQEYEKNPYDQVQNPNGIIQMGLAENQLSFDLIESWLASNPDALELKRNGESVFKELALFQDYNGFPAFKNEMVDFMASMRGNKVKFDPNKLVLTAGSTSANETLMFCLADRGDAFLLPIPYYPGFDRDLKWRTEAEIVPIKCTSANGYKITETALEEAYQQAQKFNLKVKGVLVTNPSNPLGTTMTRLELNHLIDFAIEKEIHIISDEIYSGTVFNSPSFVSIAEALTERNLEDAEVWNRCHIVYSLSKDLGLPGFRVGMIYSNNQAVVSAATKMSSFGLVSAQTQYTLSQMLKDKKFTANYMEENQKRLKRRKEMLVCGLKGAGIRCLESNAGLFCWVDMRHLLESNTFEAEKKLWKKVVCEFGLNISPGSSCHCSEPGWFRMCFANMSEETLMVAMQRIKALVESTIVPQQTGLSKSRSKNVAISMLGRFPSQNRNLSYIRLLLLSNAIFSRKTMLSFDLIEPWLESNPHALELKRNEESVFRELALFQDYTGFPAFKNALVEFLAEMRGNKVKFDPNKLVLTAGSTPANETLMFCLADPGEAFLIPTPYYPGFDRDLKWCTGVEIVPIHCTSANGFKITESALQEAYQRAQKLKLKVKGVLFTNPSNPLGTTMTRLELNHIIDFAIAKEVHIVSDEIYSGTTFNYPSFRVGMLYSNNLTVVSAATKMSSFGLISSQTQYMLCEMLKDKKFRTNYMEENQKRLKKRKEMLVCGLRGAGLRCLESNAGLFCWVDMRHLLRSNTFEAENELLRVIVLNPVGLRCALQTCLKQH</sequence>
<dbReference type="PROSITE" id="PS00105">
    <property type="entry name" value="AA_TRANSFER_CLASS_1"/>
    <property type="match status" value="1"/>
</dbReference>
<dbReference type="SUPFAM" id="SSF53383">
    <property type="entry name" value="PLP-dependent transferases"/>
    <property type="match status" value="2"/>
</dbReference>
<feature type="domain" description="Aminotransferase class I/classII large" evidence="13">
    <location>
        <begin position="501"/>
        <end position="668"/>
    </location>
</feature>
<evidence type="ECO:0000256" key="5">
    <source>
        <dbReference type="ARBA" id="ARBA00022691"/>
    </source>
</evidence>
<reference evidence="14 15" key="1">
    <citation type="submission" date="2019-09" db="EMBL/GenBank/DDBJ databases">
        <authorList>
            <person name="Ou C."/>
        </authorList>
    </citation>
    <scope>NUCLEOTIDE SEQUENCE [LARGE SCALE GENOMIC DNA]</scope>
    <source>
        <strain evidence="14">S2</strain>
        <tissue evidence="14">Leaf</tissue>
    </source>
</reference>
<organism evidence="14 15">
    <name type="scientific">Pyrus ussuriensis x Pyrus communis</name>
    <dbReference type="NCBI Taxonomy" id="2448454"/>
    <lineage>
        <taxon>Eukaryota</taxon>
        <taxon>Viridiplantae</taxon>
        <taxon>Streptophyta</taxon>
        <taxon>Embryophyta</taxon>
        <taxon>Tracheophyta</taxon>
        <taxon>Spermatophyta</taxon>
        <taxon>Magnoliopsida</taxon>
        <taxon>eudicotyledons</taxon>
        <taxon>Gunneridae</taxon>
        <taxon>Pentapetalae</taxon>
        <taxon>rosids</taxon>
        <taxon>fabids</taxon>
        <taxon>Rosales</taxon>
        <taxon>Rosaceae</taxon>
        <taxon>Amygdaloideae</taxon>
        <taxon>Maleae</taxon>
        <taxon>Pyrus</taxon>
    </lineage>
</organism>
<dbReference type="AlphaFoldDB" id="A0A5N5HM89"/>
<gene>
    <name evidence="14" type="ORF">D8674_032538</name>
</gene>
<dbReference type="FunFam" id="3.90.1150.10:FF:000038">
    <property type="entry name" value="1-aminocyclopropane-1-carboxylate synthase 2"/>
    <property type="match status" value="1"/>
</dbReference>
<dbReference type="GO" id="GO:0016847">
    <property type="term" value="F:1-aminocyclopropane-1-carboxylate synthase activity"/>
    <property type="evidence" value="ECO:0007669"/>
    <property type="project" value="UniProtKB-EC"/>
</dbReference>
<name>A0A5N5HM89_9ROSA</name>
<evidence type="ECO:0000256" key="3">
    <source>
        <dbReference type="ARBA" id="ARBA00011738"/>
    </source>
</evidence>
<keyword evidence="5" id="KW-0949">S-adenosyl-L-methionine</keyword>
<evidence type="ECO:0000256" key="7">
    <source>
        <dbReference type="ARBA" id="ARBA00023239"/>
    </source>
</evidence>
<dbReference type="Pfam" id="PF00155">
    <property type="entry name" value="Aminotran_1_2"/>
    <property type="match status" value="2"/>
</dbReference>
<evidence type="ECO:0000256" key="12">
    <source>
        <dbReference type="ARBA" id="ARBA00049554"/>
    </source>
</evidence>
<protein>
    <recommendedName>
        <fullName evidence="10">1-aminocyclopropane-1-carboxylate synthase</fullName>
        <ecNumber evidence="10">4.4.1.14</ecNumber>
    </recommendedName>
    <alternativeName>
        <fullName evidence="11">S-adenosyl-L-methionine methylthioadenosine-lyase</fullName>
    </alternativeName>
</protein>
<dbReference type="InterPro" id="IPR050478">
    <property type="entry name" value="Ethylene_sulfur-biosynth"/>
</dbReference>
<dbReference type="InterPro" id="IPR015424">
    <property type="entry name" value="PyrdxlP-dep_Trfase"/>
</dbReference>
<dbReference type="GO" id="GO:0030170">
    <property type="term" value="F:pyridoxal phosphate binding"/>
    <property type="evidence" value="ECO:0007669"/>
    <property type="project" value="InterPro"/>
</dbReference>
<comment type="pathway">
    <text evidence="9">Alkene biosynthesis; ethylene biosynthesis via S-adenosyl-L-methionine; ethylene from S-adenosyl-L-methionine: step 1/2.</text>
</comment>
<dbReference type="EC" id="4.4.1.14" evidence="10"/>
<keyword evidence="6" id="KW-0663">Pyridoxal phosphate</keyword>
<dbReference type="InterPro" id="IPR015422">
    <property type="entry name" value="PyrdxlP-dep_Trfase_small"/>
</dbReference>
<evidence type="ECO:0000256" key="6">
    <source>
        <dbReference type="ARBA" id="ARBA00022898"/>
    </source>
</evidence>
<evidence type="ECO:0000256" key="10">
    <source>
        <dbReference type="ARBA" id="ARBA00039053"/>
    </source>
</evidence>
<dbReference type="Proteomes" id="UP000327157">
    <property type="component" value="Chromosome 8"/>
</dbReference>
<evidence type="ECO:0000256" key="11">
    <source>
        <dbReference type="ARBA" id="ARBA00042673"/>
    </source>
</evidence>
<keyword evidence="7" id="KW-0456">Lyase</keyword>
<dbReference type="Gene3D" id="3.40.640.10">
    <property type="entry name" value="Type I PLP-dependent aspartate aminotransferase-like (Major domain)"/>
    <property type="match status" value="2"/>
</dbReference>
<dbReference type="EMBL" id="SMOL01000148">
    <property type="protein sequence ID" value="KAB2627743.1"/>
    <property type="molecule type" value="Genomic_DNA"/>
</dbReference>
<comment type="subunit">
    <text evidence="3">Homodimer.</text>
</comment>
<comment type="similarity">
    <text evidence="2">Belongs to the class-I pyridoxal-phosphate-dependent aminotransferase family.</text>
</comment>
<dbReference type="Gene3D" id="3.90.1150.10">
    <property type="entry name" value="Aspartate Aminotransferase, domain 1"/>
    <property type="match status" value="2"/>
</dbReference>
<accession>A0A5N5HM89</accession>